<evidence type="ECO:0000313" key="3">
    <source>
        <dbReference type="Proteomes" id="UP000233551"/>
    </source>
</evidence>
<feature type="compositionally biased region" description="Basic and acidic residues" evidence="1">
    <location>
        <begin position="381"/>
        <end position="401"/>
    </location>
</feature>
<dbReference type="PANTHER" id="PTHR33223">
    <property type="entry name" value="CCHC-TYPE DOMAIN-CONTAINING PROTEIN"/>
    <property type="match status" value="1"/>
</dbReference>
<evidence type="ECO:0000313" key="2">
    <source>
        <dbReference type="EMBL" id="PKI72793.1"/>
    </source>
</evidence>
<feature type="compositionally biased region" description="Polar residues" evidence="1">
    <location>
        <begin position="431"/>
        <end position="443"/>
    </location>
</feature>
<comment type="caution">
    <text evidence="2">The sequence shown here is derived from an EMBL/GenBank/DDBJ whole genome shotgun (WGS) entry which is preliminary data.</text>
</comment>
<evidence type="ECO:0008006" key="4">
    <source>
        <dbReference type="Google" id="ProtNLM"/>
    </source>
</evidence>
<name>A0A2I0KWQ8_PUNGR</name>
<feature type="region of interest" description="Disordered" evidence="1">
    <location>
        <begin position="266"/>
        <end position="292"/>
    </location>
</feature>
<organism evidence="2 3">
    <name type="scientific">Punica granatum</name>
    <name type="common">Pomegranate</name>
    <dbReference type="NCBI Taxonomy" id="22663"/>
    <lineage>
        <taxon>Eukaryota</taxon>
        <taxon>Viridiplantae</taxon>
        <taxon>Streptophyta</taxon>
        <taxon>Embryophyta</taxon>
        <taxon>Tracheophyta</taxon>
        <taxon>Spermatophyta</taxon>
        <taxon>Magnoliopsida</taxon>
        <taxon>eudicotyledons</taxon>
        <taxon>Gunneridae</taxon>
        <taxon>Pentapetalae</taxon>
        <taxon>rosids</taxon>
        <taxon>malvids</taxon>
        <taxon>Myrtales</taxon>
        <taxon>Lythraceae</taxon>
        <taxon>Punica</taxon>
    </lineage>
</organism>
<protein>
    <recommendedName>
        <fullName evidence="4">Retrotransposon gag domain-containing protein</fullName>
    </recommendedName>
</protein>
<proteinExistence type="predicted"/>
<feature type="region of interest" description="Disordered" evidence="1">
    <location>
        <begin position="381"/>
        <end position="462"/>
    </location>
</feature>
<gene>
    <name evidence="2" type="ORF">CRG98_006822</name>
</gene>
<dbReference type="Proteomes" id="UP000233551">
    <property type="component" value="Unassembled WGS sequence"/>
</dbReference>
<feature type="region of interest" description="Disordered" evidence="1">
    <location>
        <begin position="1"/>
        <end position="46"/>
    </location>
</feature>
<sequence>MATNMAELLALLRGPNRASLSSTPPPGKEPTADPTPWVPPTQATENMDAPAPPTLHMSMAHPFTSPFPPAPTAVPLPPTAFFTSDQVLSAPPPVSMLVPAAIYAAPPPTVFPASSAPAPTHPQVAELPSYPPLQPHTSFPYQAPPPINTTFPKPGTPTHFKIPEFKTYEGTTDPRHHLRHYRGKMLQYWEYEEFVIHSFQDSPSRSALDWLMSLRAEDIPTWEDLSQKFTDQYRYCAEAPPTLLELSTKEMAGKKLDLGIKLGRMENPASKGEESPKKVPATSSSSGGRRGKEVSVNAVNMAHQAPQQYSVNFTFAPPVAPSYAPHAPQYRLNPLLNRSTILHYRLHPHLRCRRPSSTIMPLLHPRPLNTNPQLRGLLSRHNESHSRKVNRAEQYNRDPADNTRPYRSRFPTFTGKLVTRSGQRRPARVSIQPSKIRASNASTIEGHPRQLLEVKGEDPGDD</sequence>
<dbReference type="PANTHER" id="PTHR33223:SF8">
    <property type="entry name" value="OS04G0172440 PROTEIN"/>
    <property type="match status" value="1"/>
</dbReference>
<keyword evidence="3" id="KW-1185">Reference proteome</keyword>
<reference evidence="2 3" key="1">
    <citation type="submission" date="2017-11" db="EMBL/GenBank/DDBJ databases">
        <title>De-novo sequencing of pomegranate (Punica granatum L.) genome.</title>
        <authorList>
            <person name="Akparov Z."/>
            <person name="Amiraslanov A."/>
            <person name="Hajiyeva S."/>
            <person name="Abbasov M."/>
            <person name="Kaur K."/>
            <person name="Hamwieh A."/>
            <person name="Solovyev V."/>
            <person name="Salamov A."/>
            <person name="Braich B."/>
            <person name="Kosarev P."/>
            <person name="Mahmoud A."/>
            <person name="Hajiyev E."/>
            <person name="Babayeva S."/>
            <person name="Izzatullayeva V."/>
            <person name="Mammadov A."/>
            <person name="Mammadov A."/>
            <person name="Sharifova S."/>
            <person name="Ojaghi J."/>
            <person name="Eynullazada K."/>
            <person name="Bayramov B."/>
            <person name="Abdulazimova A."/>
            <person name="Shahmuradov I."/>
        </authorList>
    </citation>
    <scope>NUCLEOTIDE SEQUENCE [LARGE SCALE GENOMIC DNA]</scope>
    <source>
        <strain evidence="3">cv. AG2017</strain>
        <tissue evidence="2">Leaf</tissue>
    </source>
</reference>
<accession>A0A2I0KWQ8</accession>
<evidence type="ECO:0000256" key="1">
    <source>
        <dbReference type="SAM" id="MobiDB-lite"/>
    </source>
</evidence>
<dbReference type="EMBL" id="PGOL01000309">
    <property type="protein sequence ID" value="PKI72793.1"/>
    <property type="molecule type" value="Genomic_DNA"/>
</dbReference>
<dbReference type="AlphaFoldDB" id="A0A2I0KWQ8"/>
<feature type="compositionally biased region" description="Basic and acidic residues" evidence="1">
    <location>
        <begin position="446"/>
        <end position="462"/>
    </location>
</feature>